<gene>
    <name evidence="14" type="primary">misCA</name>
    <name evidence="12" type="synonym">yidC</name>
    <name evidence="14" type="ORF">PRECH8_14670</name>
</gene>
<sequence length="264" mass="30565">MIQRSVRKPLMIAGLLLFVILLSGCTADHIPTIPPEELAQGGFWQRYIVYPFMVTLDFLAGLFFNQYGIAILILTIVIRLLILPLTLKQYRSSKAMQALQPELIKLQNKYKNDREKYQQEMMKLYQEHNVNPLAGCLPILIQMPILLALYHSIMYNPAIRGEHSTFLWMDLSQPDTYYILPVIAALTTYIQQKMVMSQSPNNQMQGIMIIFPILIFVMSMSFPAALPLYWVYSNLFTLVQTYFLYGIGKDKKRQVEEVKGARRK</sequence>
<keyword evidence="11 12" id="KW-0449">Lipoprotein</keyword>
<keyword evidence="6 12" id="KW-0653">Protein transport</keyword>
<keyword evidence="9" id="KW-0564">Palmitate</keyword>
<dbReference type="GO" id="GO:0032977">
    <property type="term" value="F:membrane insertase activity"/>
    <property type="evidence" value="ECO:0007669"/>
    <property type="project" value="InterPro"/>
</dbReference>
<protein>
    <recommendedName>
        <fullName evidence="12">Membrane protein insertase YidC</fullName>
    </recommendedName>
    <alternativeName>
        <fullName evidence="12">Foldase YidC</fullName>
    </alternativeName>
    <alternativeName>
        <fullName evidence="12">Membrane integrase YidC</fullName>
    </alternativeName>
    <alternativeName>
        <fullName evidence="12">Membrane protein YidC</fullName>
    </alternativeName>
</protein>
<dbReference type="CDD" id="cd20070">
    <property type="entry name" value="5TM_YidC_Alb3"/>
    <property type="match status" value="1"/>
</dbReference>
<dbReference type="EMBL" id="BMAQ01000013">
    <property type="protein sequence ID" value="GFR38171.1"/>
    <property type="molecule type" value="Genomic_DNA"/>
</dbReference>
<dbReference type="InterPro" id="IPR023060">
    <property type="entry name" value="YidC/YidC1/YidC2_Firmicutes"/>
</dbReference>
<feature type="transmembrane region" description="Helical" evidence="12">
    <location>
        <begin position="67"/>
        <end position="87"/>
    </location>
</feature>
<name>A0A916QCE5_9BACL</name>
<dbReference type="InterPro" id="IPR028055">
    <property type="entry name" value="YidC/Oxa/ALB_C"/>
</dbReference>
<reference evidence="14" key="2">
    <citation type="journal article" date="2021" name="Data Brief">
        <title>Draft genome sequence data of the facultative, thermophilic, xylanolytic bacterium Paenibacillus sp. strain DA-C8.</title>
        <authorList>
            <person name="Chhe C."/>
            <person name="Uke A."/>
            <person name="Baramee S."/>
            <person name="Ungkulpasvich U."/>
            <person name="Tachaapaikoon C."/>
            <person name="Pason P."/>
            <person name="Waeonukul R."/>
            <person name="Ratanakhanokchai K."/>
            <person name="Kosugi A."/>
        </authorList>
    </citation>
    <scope>NUCLEOTIDE SEQUENCE</scope>
    <source>
        <strain evidence="14">DA-C8</strain>
    </source>
</reference>
<evidence type="ECO:0000256" key="2">
    <source>
        <dbReference type="ARBA" id="ARBA00022448"/>
    </source>
</evidence>
<comment type="function">
    <text evidence="12">Required for the insertion and/or proper folding and/or complex formation of integral membrane proteins into the membrane. Involved in integration of membrane proteins that insert both dependently and independently of the Sec translocase complex, as well as at least some lipoproteins.</text>
</comment>
<evidence type="ECO:0000256" key="9">
    <source>
        <dbReference type="ARBA" id="ARBA00023139"/>
    </source>
</evidence>
<comment type="similarity">
    <text evidence="12">Belongs to the OXA1/ALB3/YidC family. Type 2 subfamily.</text>
</comment>
<dbReference type="GO" id="GO:0015031">
    <property type="term" value="P:protein transport"/>
    <property type="evidence" value="ECO:0007669"/>
    <property type="project" value="UniProtKB-KW"/>
</dbReference>
<keyword evidence="2 12" id="KW-0813">Transport</keyword>
<dbReference type="PANTHER" id="PTHR12428">
    <property type="entry name" value="OXA1"/>
    <property type="match status" value="1"/>
</dbReference>
<evidence type="ECO:0000256" key="5">
    <source>
        <dbReference type="ARBA" id="ARBA00022729"/>
    </source>
</evidence>
<evidence type="ECO:0000256" key="1">
    <source>
        <dbReference type="ARBA" id="ARBA00004651"/>
    </source>
</evidence>
<comment type="caution">
    <text evidence="14">The sequence shown here is derived from an EMBL/GenBank/DDBJ whole genome shotgun (WGS) entry which is preliminary data.</text>
</comment>
<evidence type="ECO:0000256" key="11">
    <source>
        <dbReference type="ARBA" id="ARBA00023288"/>
    </source>
</evidence>
<dbReference type="Proteomes" id="UP000654993">
    <property type="component" value="Unassembled WGS sequence"/>
</dbReference>
<feature type="transmembrane region" description="Helical" evidence="12">
    <location>
        <begin position="130"/>
        <end position="150"/>
    </location>
</feature>
<dbReference type="InterPro" id="IPR047196">
    <property type="entry name" value="YidC_ALB_C"/>
</dbReference>
<evidence type="ECO:0000256" key="6">
    <source>
        <dbReference type="ARBA" id="ARBA00022927"/>
    </source>
</evidence>
<feature type="transmembrane region" description="Helical" evidence="12">
    <location>
        <begin position="176"/>
        <end position="192"/>
    </location>
</feature>
<evidence type="ECO:0000313" key="14">
    <source>
        <dbReference type="EMBL" id="GFR38171.1"/>
    </source>
</evidence>
<keyword evidence="5 12" id="KW-0732">Signal</keyword>
<dbReference type="PROSITE" id="PS51257">
    <property type="entry name" value="PROKAR_LIPOPROTEIN"/>
    <property type="match status" value="1"/>
</dbReference>
<dbReference type="GO" id="GO:0051205">
    <property type="term" value="P:protein insertion into membrane"/>
    <property type="evidence" value="ECO:0007669"/>
    <property type="project" value="TreeGrafter"/>
</dbReference>
<comment type="subcellular location">
    <subcellularLocation>
        <location evidence="1 12">Cell membrane</location>
        <topology evidence="1 12">Multi-pass membrane protein</topology>
    </subcellularLocation>
</comment>
<dbReference type="PRINTS" id="PR00701">
    <property type="entry name" value="60KDINNERMP"/>
</dbReference>
<dbReference type="AlphaFoldDB" id="A0A916QCE5"/>
<evidence type="ECO:0000256" key="8">
    <source>
        <dbReference type="ARBA" id="ARBA00023136"/>
    </source>
</evidence>
<dbReference type="PANTHER" id="PTHR12428:SF65">
    <property type="entry name" value="CYTOCHROME C OXIDASE ASSEMBLY PROTEIN COX18, MITOCHONDRIAL"/>
    <property type="match status" value="1"/>
</dbReference>
<keyword evidence="4 12" id="KW-0812">Transmembrane</keyword>
<evidence type="ECO:0000256" key="4">
    <source>
        <dbReference type="ARBA" id="ARBA00022692"/>
    </source>
</evidence>
<organism evidence="14 15">
    <name type="scientific">Insulibacter thermoxylanivorax</name>
    <dbReference type="NCBI Taxonomy" id="2749268"/>
    <lineage>
        <taxon>Bacteria</taxon>
        <taxon>Bacillati</taxon>
        <taxon>Bacillota</taxon>
        <taxon>Bacilli</taxon>
        <taxon>Bacillales</taxon>
        <taxon>Paenibacillaceae</taxon>
        <taxon>Insulibacter</taxon>
    </lineage>
</organism>
<keyword evidence="3 12" id="KW-1003">Cell membrane</keyword>
<dbReference type="RefSeq" id="WP_242457478.1">
    <property type="nucleotide sequence ID" value="NZ_BMAQ01000013.1"/>
</dbReference>
<feature type="transmembrane region" description="Helical" evidence="12">
    <location>
        <begin position="204"/>
        <end position="222"/>
    </location>
</feature>
<keyword evidence="15" id="KW-1185">Reference proteome</keyword>
<proteinExistence type="inferred from homology"/>
<evidence type="ECO:0000259" key="13">
    <source>
        <dbReference type="Pfam" id="PF02096"/>
    </source>
</evidence>
<dbReference type="HAMAP" id="MF_01811">
    <property type="entry name" value="YidC_type2"/>
    <property type="match status" value="1"/>
</dbReference>
<reference evidence="14" key="1">
    <citation type="submission" date="2020-08" db="EMBL/GenBank/DDBJ databases">
        <authorList>
            <person name="Uke A."/>
            <person name="Chhe C."/>
            <person name="Baramee S."/>
            <person name="Kosugi A."/>
        </authorList>
    </citation>
    <scope>NUCLEOTIDE SEQUENCE</scope>
    <source>
        <strain evidence="14">DA-C8</strain>
    </source>
</reference>
<dbReference type="NCBIfam" id="TIGR03592">
    <property type="entry name" value="yidC_oxa1_cterm"/>
    <property type="match status" value="1"/>
</dbReference>
<keyword evidence="7 12" id="KW-1133">Transmembrane helix</keyword>
<accession>A0A916QCE5</accession>
<evidence type="ECO:0000313" key="15">
    <source>
        <dbReference type="Proteomes" id="UP000654993"/>
    </source>
</evidence>
<feature type="domain" description="Membrane insertase YidC/Oxa/ALB C-terminal" evidence="13">
    <location>
        <begin position="67"/>
        <end position="244"/>
    </location>
</feature>
<evidence type="ECO:0000256" key="3">
    <source>
        <dbReference type="ARBA" id="ARBA00022475"/>
    </source>
</evidence>
<keyword evidence="10 12" id="KW-0143">Chaperone</keyword>
<dbReference type="InterPro" id="IPR001708">
    <property type="entry name" value="YidC/ALB3/OXA1/COX18"/>
</dbReference>
<evidence type="ECO:0000256" key="12">
    <source>
        <dbReference type="HAMAP-Rule" id="MF_01811"/>
    </source>
</evidence>
<evidence type="ECO:0000256" key="10">
    <source>
        <dbReference type="ARBA" id="ARBA00023186"/>
    </source>
</evidence>
<dbReference type="Pfam" id="PF02096">
    <property type="entry name" value="60KD_IMP"/>
    <property type="match status" value="1"/>
</dbReference>
<evidence type="ECO:0000256" key="7">
    <source>
        <dbReference type="ARBA" id="ARBA00022989"/>
    </source>
</evidence>
<keyword evidence="8 12" id="KW-0472">Membrane</keyword>
<dbReference type="GO" id="GO:0005886">
    <property type="term" value="C:plasma membrane"/>
    <property type="evidence" value="ECO:0007669"/>
    <property type="project" value="UniProtKB-SubCell"/>
</dbReference>